<dbReference type="AlphaFoldDB" id="A0A6J3LTT7"/>
<gene>
    <name evidence="3" type="ORF">K489DRAFT_385296</name>
</gene>
<evidence type="ECO:0000313" key="2">
    <source>
        <dbReference type="Proteomes" id="UP000504637"/>
    </source>
</evidence>
<reference evidence="3" key="3">
    <citation type="submission" date="2025-08" db="UniProtKB">
        <authorList>
            <consortium name="RefSeq"/>
        </authorList>
    </citation>
    <scope>IDENTIFICATION</scope>
    <source>
        <strain evidence="3">CBS 342.82</strain>
    </source>
</reference>
<feature type="compositionally biased region" description="Polar residues" evidence="1">
    <location>
        <begin position="38"/>
        <end position="47"/>
    </location>
</feature>
<reference evidence="3" key="2">
    <citation type="submission" date="2020-04" db="EMBL/GenBank/DDBJ databases">
        <authorList>
            <consortium name="NCBI Genome Project"/>
        </authorList>
    </citation>
    <scope>NUCLEOTIDE SEQUENCE</scope>
    <source>
        <strain evidence="3">CBS 342.82</strain>
    </source>
</reference>
<reference evidence="3" key="1">
    <citation type="submission" date="2020-01" db="EMBL/GenBank/DDBJ databases">
        <authorList>
            <consortium name="DOE Joint Genome Institute"/>
            <person name="Haridas S."/>
            <person name="Albert R."/>
            <person name="Binder M."/>
            <person name="Bloem J."/>
            <person name="Labutti K."/>
            <person name="Salamov A."/>
            <person name="Andreopoulos B."/>
            <person name="Baker S.E."/>
            <person name="Barry K."/>
            <person name="Bills G."/>
            <person name="Bluhm B.H."/>
            <person name="Cannon C."/>
            <person name="Castanera R."/>
            <person name="Culley D.E."/>
            <person name="Daum C."/>
            <person name="Ezra D."/>
            <person name="Gonzalez J.B."/>
            <person name="Henrissat B."/>
            <person name="Kuo A."/>
            <person name="Liang C."/>
            <person name="Lipzen A."/>
            <person name="Lutzoni F."/>
            <person name="Magnuson J."/>
            <person name="Mondo S."/>
            <person name="Nolan M."/>
            <person name="Ohm R."/>
            <person name="Pangilinan J."/>
            <person name="Park H.-J."/>
            <person name="Ramirez L."/>
            <person name="Alfaro M."/>
            <person name="Sun H."/>
            <person name="Tritt A."/>
            <person name="Yoshinaga Y."/>
            <person name="Zwiers L.-H."/>
            <person name="Turgeon B.G."/>
            <person name="Goodwin S.B."/>
            <person name="Spatafora J.W."/>
            <person name="Crous P.W."/>
            <person name="Grigoriev I.V."/>
        </authorList>
    </citation>
    <scope>NUCLEOTIDE SEQUENCE</scope>
    <source>
        <strain evidence="3">CBS 342.82</strain>
    </source>
</reference>
<sequence length="183" mass="19995">MNGTASKTPTQKTPVKKSYTPATGPAGTCHITRKPTQRAANPITNKAASVAGERPTEKPQSAYGIMVSRIANRVAEMAENVSFVEKKPYAEQNEPVTEEKKRPRKLEMRLRPVDKDSVAFSAPFLDNTLQKMLSLQNRMLKSTSELSKAEGVSDKIVKEHAAQAAEMSRVIALICAEKARQGA</sequence>
<name>A0A6J3LTT7_9PEZI</name>
<feature type="region of interest" description="Disordered" evidence="1">
    <location>
        <begin position="1"/>
        <end position="59"/>
    </location>
</feature>
<dbReference type="Proteomes" id="UP000504637">
    <property type="component" value="Unplaced"/>
</dbReference>
<keyword evidence="2" id="KW-1185">Reference proteome</keyword>
<proteinExistence type="predicted"/>
<organism evidence="3">
    <name type="scientific">Dissoconium aciculare CBS 342.82</name>
    <dbReference type="NCBI Taxonomy" id="1314786"/>
    <lineage>
        <taxon>Eukaryota</taxon>
        <taxon>Fungi</taxon>
        <taxon>Dikarya</taxon>
        <taxon>Ascomycota</taxon>
        <taxon>Pezizomycotina</taxon>
        <taxon>Dothideomycetes</taxon>
        <taxon>Dothideomycetidae</taxon>
        <taxon>Mycosphaerellales</taxon>
        <taxon>Dissoconiaceae</taxon>
        <taxon>Dissoconium</taxon>
    </lineage>
</organism>
<evidence type="ECO:0000313" key="3">
    <source>
        <dbReference type="RefSeq" id="XP_033455068.1"/>
    </source>
</evidence>
<evidence type="ECO:0000256" key="1">
    <source>
        <dbReference type="SAM" id="MobiDB-lite"/>
    </source>
</evidence>
<protein>
    <submittedName>
        <fullName evidence="3">Uncharacterized protein</fullName>
    </submittedName>
</protein>
<dbReference type="OrthoDB" id="3899716at2759"/>
<accession>A0A6J3LTT7</accession>
<dbReference type="GeneID" id="54363863"/>
<feature type="compositionally biased region" description="Polar residues" evidence="1">
    <location>
        <begin position="1"/>
        <end position="13"/>
    </location>
</feature>
<dbReference type="RefSeq" id="XP_033455068.1">
    <property type="nucleotide sequence ID" value="XM_033606063.1"/>
</dbReference>